<dbReference type="Proteomes" id="UP000230390">
    <property type="component" value="Unassembled WGS sequence"/>
</dbReference>
<dbReference type="AlphaFoldDB" id="A0A2G8TFG5"/>
<proteinExistence type="predicted"/>
<organism evidence="1 2">
    <name type="scientific">Massilia eurypsychrophila</name>
    <dbReference type="NCBI Taxonomy" id="1485217"/>
    <lineage>
        <taxon>Bacteria</taxon>
        <taxon>Pseudomonadati</taxon>
        <taxon>Pseudomonadota</taxon>
        <taxon>Betaproteobacteria</taxon>
        <taxon>Burkholderiales</taxon>
        <taxon>Oxalobacteraceae</taxon>
        <taxon>Telluria group</taxon>
        <taxon>Massilia</taxon>
    </lineage>
</organism>
<protein>
    <recommendedName>
        <fullName evidence="3">PEP-CTERM protein-sorting domain-containing protein</fullName>
    </recommendedName>
</protein>
<evidence type="ECO:0000313" key="2">
    <source>
        <dbReference type="Proteomes" id="UP000230390"/>
    </source>
</evidence>
<evidence type="ECO:0000313" key="1">
    <source>
        <dbReference type="EMBL" id="PIL44754.1"/>
    </source>
</evidence>
<reference evidence="1 2" key="1">
    <citation type="submission" date="2017-10" db="EMBL/GenBank/DDBJ databases">
        <title>Massilia psychrophilum sp. nov., a novel purple-pigmented bacterium isolated from Tianshan glacier, Xinjiang Municipality, China.</title>
        <authorList>
            <person name="Wang H."/>
        </authorList>
    </citation>
    <scope>NUCLEOTIDE SEQUENCE [LARGE SCALE GENOMIC DNA]</scope>
    <source>
        <strain evidence="1 2">JCM 30074</strain>
    </source>
</reference>
<dbReference type="EMBL" id="PDOC01000006">
    <property type="protein sequence ID" value="PIL44754.1"/>
    <property type="molecule type" value="Genomic_DNA"/>
</dbReference>
<dbReference type="OrthoDB" id="8707306at2"/>
<accession>A0A2G8TFG5</accession>
<dbReference type="RefSeq" id="WP_099788814.1">
    <property type="nucleotide sequence ID" value="NZ_JBHLYV010000004.1"/>
</dbReference>
<keyword evidence="2" id="KW-1185">Reference proteome</keyword>
<gene>
    <name evidence="1" type="ORF">CR105_12645</name>
</gene>
<comment type="caution">
    <text evidence="1">The sequence shown here is derived from an EMBL/GenBank/DDBJ whole genome shotgun (WGS) entry which is preliminary data.</text>
</comment>
<sequence length="84" mass="8855">MGGAVQFDQFVLGAFNAAALTGLRIDACLYVGSGACVFDHMTTQNQAQFAIDNVQLTAVPEQGALTMLMAGRAGITLLARHRAR</sequence>
<name>A0A2G8TFG5_9BURK</name>
<evidence type="ECO:0008006" key="3">
    <source>
        <dbReference type="Google" id="ProtNLM"/>
    </source>
</evidence>